<dbReference type="EMBL" id="JAVXZY010000011">
    <property type="protein sequence ID" value="MDT9001754.1"/>
    <property type="molecule type" value="Genomic_DNA"/>
</dbReference>
<sequence length="111" mass="12441">MPLLFGPKNSRYTYTGSTCPHNDLALPSEAKTLGEAIREYERAFNVLVAPCLEPLPGESEVKYFTVTERESRIQYIVDIHVFRGESEICPKQDTSFALNDGDLVELGELVC</sequence>
<organism evidence="1 2">
    <name type="scientific">Roseateles aquae</name>
    <dbReference type="NCBI Taxonomy" id="3077235"/>
    <lineage>
        <taxon>Bacteria</taxon>
        <taxon>Pseudomonadati</taxon>
        <taxon>Pseudomonadota</taxon>
        <taxon>Betaproteobacteria</taxon>
        <taxon>Burkholderiales</taxon>
        <taxon>Sphaerotilaceae</taxon>
        <taxon>Roseateles</taxon>
    </lineage>
</organism>
<proteinExistence type="predicted"/>
<keyword evidence="2" id="KW-1185">Reference proteome</keyword>
<name>A0ABU3PH17_9BURK</name>
<evidence type="ECO:0000313" key="2">
    <source>
        <dbReference type="Proteomes" id="UP001246372"/>
    </source>
</evidence>
<dbReference type="Proteomes" id="UP001246372">
    <property type="component" value="Unassembled WGS sequence"/>
</dbReference>
<accession>A0ABU3PH17</accession>
<dbReference type="RefSeq" id="WP_315652641.1">
    <property type="nucleotide sequence ID" value="NZ_JAVXZY010000011.1"/>
</dbReference>
<gene>
    <name evidence="1" type="ORF">RQP53_20930</name>
</gene>
<evidence type="ECO:0000313" key="1">
    <source>
        <dbReference type="EMBL" id="MDT9001754.1"/>
    </source>
</evidence>
<protein>
    <submittedName>
        <fullName evidence="1">Uncharacterized protein</fullName>
    </submittedName>
</protein>
<comment type="caution">
    <text evidence="1">The sequence shown here is derived from an EMBL/GenBank/DDBJ whole genome shotgun (WGS) entry which is preliminary data.</text>
</comment>
<reference evidence="1" key="1">
    <citation type="submission" date="2023-09" db="EMBL/GenBank/DDBJ databases">
        <title>Paucibacter sp. APW11 Genome sequencing and assembly.</title>
        <authorList>
            <person name="Kim I."/>
        </authorList>
    </citation>
    <scope>NUCLEOTIDE SEQUENCE</scope>
    <source>
        <strain evidence="1">APW11</strain>
    </source>
</reference>